<dbReference type="RefSeq" id="XP_009011227.1">
    <property type="nucleotide sequence ID" value="XM_009012979.1"/>
</dbReference>
<evidence type="ECO:0000256" key="2">
    <source>
        <dbReference type="RuleBase" id="RU003876"/>
    </source>
</evidence>
<dbReference type="OMA" id="YSGDFMY"/>
<dbReference type="GO" id="GO:0006334">
    <property type="term" value="P:nucleosome assembly"/>
    <property type="evidence" value="ECO:0000318"/>
    <property type="project" value="GO_Central"/>
</dbReference>
<sequence length="321" mass="36977">KITGQLMSDPNVLAAFGRKLDSMAGQRSGYIETLPKSMKRRLRALKKLQLEVFNVEAKFYEEVHLLEHKYADLYKPLLQKRRDIISAVKEPTDSDCDYQSDNDEEEEDEACKDGEGDKQQSKDYENTKGIPEFWLTIFKNVEILSNLVQEQDEEPLKKLQDIRVIFSDQVEEMYFELHFDFDENDYFEDKTLVKRYYTRSSPDPSAPMTYDGPEIVKCTGCKINWKKDKNLTEKSIKQKVKGKGGAKKVVNKTVKQKSFFNFFSPPDPPGLSTHVNDEKEAILLADFEVGQLLQSSLVPKAVLYFTGEALDDDIYDEDEDG</sequence>
<dbReference type="PANTHER" id="PTHR11875">
    <property type="entry name" value="TESTIS-SPECIFIC Y-ENCODED PROTEIN"/>
    <property type="match status" value="1"/>
</dbReference>
<keyword evidence="6" id="KW-1185">Reference proteome</keyword>
<dbReference type="KEGG" id="hro:HELRODRAFT_150433"/>
<dbReference type="OrthoDB" id="27325at2759"/>
<evidence type="ECO:0000256" key="3">
    <source>
        <dbReference type="SAM" id="MobiDB-lite"/>
    </source>
</evidence>
<dbReference type="CTD" id="20197057"/>
<gene>
    <name evidence="5" type="primary">20197057</name>
    <name evidence="4" type="ORF">HELRODRAFT_150433</name>
</gene>
<dbReference type="GO" id="GO:0003682">
    <property type="term" value="F:chromatin binding"/>
    <property type="evidence" value="ECO:0000318"/>
    <property type="project" value="GO_Central"/>
</dbReference>
<feature type="compositionally biased region" description="Acidic residues" evidence="3">
    <location>
        <begin position="93"/>
        <end position="110"/>
    </location>
</feature>
<reference evidence="5" key="3">
    <citation type="submission" date="2015-06" db="UniProtKB">
        <authorList>
            <consortium name="EnsemblMetazoa"/>
        </authorList>
    </citation>
    <scope>IDENTIFICATION</scope>
</reference>
<protein>
    <recommendedName>
        <fullName evidence="7">Nucleosome assembly protein 1-like 1</fullName>
    </recommendedName>
</protein>
<dbReference type="EnsemblMetazoa" id="HelroT150433">
    <property type="protein sequence ID" value="HelroP150433"/>
    <property type="gene ID" value="HelroG150433"/>
</dbReference>
<accession>T1EKF7</accession>
<comment type="similarity">
    <text evidence="1 2">Belongs to the nucleosome assembly protein (NAP) family.</text>
</comment>
<dbReference type="eggNOG" id="KOG1507">
    <property type="taxonomic scope" value="Eukaryota"/>
</dbReference>
<dbReference type="Pfam" id="PF00956">
    <property type="entry name" value="NAP"/>
    <property type="match status" value="1"/>
</dbReference>
<dbReference type="GO" id="GO:0042393">
    <property type="term" value="F:histone binding"/>
    <property type="evidence" value="ECO:0000318"/>
    <property type="project" value="GO_Central"/>
</dbReference>
<dbReference type="FunFam" id="1.20.5.1500:FF:000001">
    <property type="entry name" value="Nucleosome assembly protein 1-like 1"/>
    <property type="match status" value="1"/>
</dbReference>
<dbReference type="GO" id="GO:0005634">
    <property type="term" value="C:nucleus"/>
    <property type="evidence" value="ECO:0000318"/>
    <property type="project" value="GO_Central"/>
</dbReference>
<dbReference type="STRING" id="6412.T1EKF7"/>
<reference evidence="6" key="1">
    <citation type="submission" date="2012-12" db="EMBL/GenBank/DDBJ databases">
        <authorList>
            <person name="Hellsten U."/>
            <person name="Grimwood J."/>
            <person name="Chapman J.A."/>
            <person name="Shapiro H."/>
            <person name="Aerts A."/>
            <person name="Otillar R.P."/>
            <person name="Terry A.Y."/>
            <person name="Boore J.L."/>
            <person name="Simakov O."/>
            <person name="Marletaz F."/>
            <person name="Cho S.-J."/>
            <person name="Edsinger-Gonzales E."/>
            <person name="Havlak P."/>
            <person name="Kuo D.-H."/>
            <person name="Larsson T."/>
            <person name="Lv J."/>
            <person name="Arendt D."/>
            <person name="Savage R."/>
            <person name="Osoegawa K."/>
            <person name="de Jong P."/>
            <person name="Lindberg D.R."/>
            <person name="Seaver E.C."/>
            <person name="Weisblat D.A."/>
            <person name="Putnam N.H."/>
            <person name="Grigoriev I.V."/>
            <person name="Rokhsar D.S."/>
        </authorList>
    </citation>
    <scope>NUCLEOTIDE SEQUENCE</scope>
</reference>
<dbReference type="Gene3D" id="1.20.5.1500">
    <property type="match status" value="1"/>
</dbReference>
<evidence type="ECO:0000313" key="5">
    <source>
        <dbReference type="EnsemblMetazoa" id="HelroP150433"/>
    </source>
</evidence>
<dbReference type="AlphaFoldDB" id="T1EKF7"/>
<dbReference type="HOGENOM" id="CLU_038841_3_0_1"/>
<dbReference type="SUPFAM" id="SSF143113">
    <property type="entry name" value="NAP-like"/>
    <property type="match status" value="1"/>
</dbReference>
<organism evidence="5 6">
    <name type="scientific">Helobdella robusta</name>
    <name type="common">Californian leech</name>
    <dbReference type="NCBI Taxonomy" id="6412"/>
    <lineage>
        <taxon>Eukaryota</taxon>
        <taxon>Metazoa</taxon>
        <taxon>Spiralia</taxon>
        <taxon>Lophotrochozoa</taxon>
        <taxon>Annelida</taxon>
        <taxon>Clitellata</taxon>
        <taxon>Hirudinea</taxon>
        <taxon>Rhynchobdellida</taxon>
        <taxon>Glossiphoniidae</taxon>
        <taxon>Helobdella</taxon>
    </lineage>
</organism>
<dbReference type="InParanoid" id="T1EKF7"/>
<dbReference type="Gene3D" id="3.30.1120.90">
    <property type="entry name" value="Nucleosome assembly protein"/>
    <property type="match status" value="1"/>
</dbReference>
<dbReference type="InterPro" id="IPR037231">
    <property type="entry name" value="NAP-like_sf"/>
</dbReference>
<proteinExistence type="inferred from homology"/>
<feature type="compositionally biased region" description="Basic and acidic residues" evidence="3">
    <location>
        <begin position="111"/>
        <end position="124"/>
    </location>
</feature>
<evidence type="ECO:0000313" key="4">
    <source>
        <dbReference type="EMBL" id="ESO10958.1"/>
    </source>
</evidence>
<evidence type="ECO:0000313" key="6">
    <source>
        <dbReference type="Proteomes" id="UP000015101"/>
    </source>
</evidence>
<dbReference type="InterPro" id="IPR002164">
    <property type="entry name" value="NAP_family"/>
</dbReference>
<reference evidence="4 6" key="2">
    <citation type="journal article" date="2013" name="Nature">
        <title>Insights into bilaterian evolution from three spiralian genomes.</title>
        <authorList>
            <person name="Simakov O."/>
            <person name="Marletaz F."/>
            <person name="Cho S.J."/>
            <person name="Edsinger-Gonzales E."/>
            <person name="Havlak P."/>
            <person name="Hellsten U."/>
            <person name="Kuo D.H."/>
            <person name="Larsson T."/>
            <person name="Lv J."/>
            <person name="Arendt D."/>
            <person name="Savage R."/>
            <person name="Osoegawa K."/>
            <person name="de Jong P."/>
            <person name="Grimwood J."/>
            <person name="Chapman J.A."/>
            <person name="Shapiro H."/>
            <person name="Aerts A."/>
            <person name="Otillar R.P."/>
            <person name="Terry A.Y."/>
            <person name="Boore J.L."/>
            <person name="Grigoriev I.V."/>
            <person name="Lindberg D.R."/>
            <person name="Seaver E.C."/>
            <person name="Weisblat D.A."/>
            <person name="Putnam N.H."/>
            <person name="Rokhsar D.S."/>
        </authorList>
    </citation>
    <scope>NUCLEOTIDE SEQUENCE</scope>
</reference>
<dbReference type="GeneID" id="20197057"/>
<name>T1EKF7_HELRO</name>
<evidence type="ECO:0000256" key="1">
    <source>
        <dbReference type="ARBA" id="ARBA00009947"/>
    </source>
</evidence>
<dbReference type="EMBL" id="AMQM01002785">
    <property type="status" value="NOT_ANNOTATED_CDS"/>
    <property type="molecule type" value="Genomic_DNA"/>
</dbReference>
<dbReference type="GO" id="GO:0000785">
    <property type="term" value="C:chromatin"/>
    <property type="evidence" value="ECO:0000318"/>
    <property type="project" value="GO_Central"/>
</dbReference>
<dbReference type="Proteomes" id="UP000015101">
    <property type="component" value="Unassembled WGS sequence"/>
</dbReference>
<dbReference type="EMBL" id="KB095858">
    <property type="protein sequence ID" value="ESO10958.1"/>
    <property type="molecule type" value="Genomic_DNA"/>
</dbReference>
<evidence type="ECO:0008006" key="7">
    <source>
        <dbReference type="Google" id="ProtNLM"/>
    </source>
</evidence>
<feature type="region of interest" description="Disordered" evidence="3">
    <location>
        <begin position="92"/>
        <end position="124"/>
    </location>
</feature>